<feature type="domain" description="N-acetyltransferase" evidence="1">
    <location>
        <begin position="1"/>
        <end position="142"/>
    </location>
</feature>
<protein>
    <submittedName>
        <fullName evidence="2">GNAT family N-acetyltransferase</fullName>
    </submittedName>
</protein>
<keyword evidence="3" id="KW-1185">Reference proteome</keyword>
<evidence type="ECO:0000259" key="1">
    <source>
        <dbReference type="PROSITE" id="PS51186"/>
    </source>
</evidence>
<dbReference type="Gene3D" id="3.40.630.30">
    <property type="match status" value="1"/>
</dbReference>
<gene>
    <name evidence="2" type="ORF">J7W16_08755</name>
</gene>
<accession>A0A940WYY4</accession>
<proteinExistence type="predicted"/>
<dbReference type="GO" id="GO:0004343">
    <property type="term" value="F:glucosamine 6-phosphate N-acetyltransferase activity"/>
    <property type="evidence" value="ECO:0007669"/>
    <property type="project" value="TreeGrafter"/>
</dbReference>
<dbReference type="Pfam" id="PF13673">
    <property type="entry name" value="Acetyltransf_10"/>
    <property type="match status" value="1"/>
</dbReference>
<dbReference type="SUPFAM" id="SSF55729">
    <property type="entry name" value="Acyl-CoA N-acyltransferases (Nat)"/>
    <property type="match status" value="1"/>
</dbReference>
<dbReference type="PANTHER" id="PTHR13355:SF11">
    <property type="entry name" value="GLUCOSAMINE 6-PHOSPHATE N-ACETYLTRANSFERASE"/>
    <property type="match status" value="1"/>
</dbReference>
<organism evidence="2 3">
    <name type="scientific">Halalkalibacter suaedae</name>
    <dbReference type="NCBI Taxonomy" id="2822140"/>
    <lineage>
        <taxon>Bacteria</taxon>
        <taxon>Bacillati</taxon>
        <taxon>Bacillota</taxon>
        <taxon>Bacilli</taxon>
        <taxon>Bacillales</taxon>
        <taxon>Bacillaceae</taxon>
        <taxon>Halalkalibacter</taxon>
    </lineage>
</organism>
<dbReference type="PROSITE" id="PS51186">
    <property type="entry name" value="GNAT"/>
    <property type="match status" value="1"/>
</dbReference>
<dbReference type="Proteomes" id="UP000678228">
    <property type="component" value="Unassembled WGS sequence"/>
</dbReference>
<dbReference type="InterPro" id="IPR016181">
    <property type="entry name" value="Acyl_CoA_acyltransferase"/>
</dbReference>
<comment type="caution">
    <text evidence="2">The sequence shown here is derived from an EMBL/GenBank/DDBJ whole genome shotgun (WGS) entry which is preliminary data.</text>
</comment>
<sequence>MKVQQVINKQQLEDAYKIRTEVFVEEQHVPIEEEIDQYEDQAIHFVVYNDQEVPAGAGRLRFVDGYGKIERICIAKVARGTGVGRLLMQDIETTISDKGFTKAKLNAQRQAEPFYAKLGYETVSDEFLDAGIPHVTMVKRLNRG</sequence>
<evidence type="ECO:0000313" key="3">
    <source>
        <dbReference type="Proteomes" id="UP000678228"/>
    </source>
</evidence>
<dbReference type="EMBL" id="JAGKSQ010000003">
    <property type="protein sequence ID" value="MBP3951225.1"/>
    <property type="molecule type" value="Genomic_DNA"/>
</dbReference>
<dbReference type="InterPro" id="IPR039143">
    <property type="entry name" value="GNPNAT1-like"/>
</dbReference>
<reference evidence="2" key="1">
    <citation type="submission" date="2021-03" db="EMBL/GenBank/DDBJ databases">
        <title>Bacillus suaedae sp. nov., isolated from Suaeda aralocaspica.</title>
        <authorList>
            <person name="Lei R.F.R."/>
        </authorList>
    </citation>
    <scope>NUCLEOTIDE SEQUENCE</scope>
    <source>
        <strain evidence="2">YZJH907-2</strain>
    </source>
</reference>
<dbReference type="RefSeq" id="WP_210596918.1">
    <property type="nucleotide sequence ID" value="NZ_JAGKSQ010000003.1"/>
</dbReference>
<dbReference type="AlphaFoldDB" id="A0A940WYY4"/>
<dbReference type="InterPro" id="IPR000182">
    <property type="entry name" value="GNAT_dom"/>
</dbReference>
<name>A0A940WYY4_9BACI</name>
<dbReference type="CDD" id="cd04301">
    <property type="entry name" value="NAT_SF"/>
    <property type="match status" value="1"/>
</dbReference>
<dbReference type="PANTHER" id="PTHR13355">
    <property type="entry name" value="GLUCOSAMINE 6-PHOSPHATE N-ACETYLTRANSFERASE"/>
    <property type="match status" value="1"/>
</dbReference>
<evidence type="ECO:0000313" key="2">
    <source>
        <dbReference type="EMBL" id="MBP3951225.1"/>
    </source>
</evidence>